<feature type="transmembrane region" description="Helical" evidence="2">
    <location>
        <begin position="44"/>
        <end position="64"/>
    </location>
</feature>
<keyword evidence="2" id="KW-0812">Transmembrane</keyword>
<keyword evidence="2" id="KW-1133">Transmembrane helix</keyword>
<dbReference type="Proteomes" id="UP001370348">
    <property type="component" value="Chromosome"/>
</dbReference>
<feature type="region of interest" description="Disordered" evidence="1">
    <location>
        <begin position="140"/>
        <end position="161"/>
    </location>
</feature>
<organism evidence="3 4">
    <name type="scientific">Pendulispora albinea</name>
    <dbReference type="NCBI Taxonomy" id="2741071"/>
    <lineage>
        <taxon>Bacteria</taxon>
        <taxon>Pseudomonadati</taxon>
        <taxon>Myxococcota</taxon>
        <taxon>Myxococcia</taxon>
        <taxon>Myxococcales</taxon>
        <taxon>Sorangiineae</taxon>
        <taxon>Pendulisporaceae</taxon>
        <taxon>Pendulispora</taxon>
    </lineage>
</organism>
<evidence type="ECO:0000256" key="2">
    <source>
        <dbReference type="SAM" id="Phobius"/>
    </source>
</evidence>
<dbReference type="EMBL" id="CP089984">
    <property type="protein sequence ID" value="WXB12583.1"/>
    <property type="molecule type" value="Genomic_DNA"/>
</dbReference>
<feature type="transmembrane region" description="Helical" evidence="2">
    <location>
        <begin position="12"/>
        <end position="32"/>
    </location>
</feature>
<proteinExistence type="predicted"/>
<reference evidence="3 4" key="1">
    <citation type="submission" date="2021-12" db="EMBL/GenBank/DDBJ databases">
        <title>Discovery of the Pendulisporaceae a myxobacterial family with distinct sporulation behavior and unique specialized metabolism.</title>
        <authorList>
            <person name="Garcia R."/>
            <person name="Popoff A."/>
            <person name="Bader C.D."/>
            <person name="Loehr J."/>
            <person name="Walesch S."/>
            <person name="Walt C."/>
            <person name="Boldt J."/>
            <person name="Bunk B."/>
            <person name="Haeckl F.J.F.P.J."/>
            <person name="Gunesch A.P."/>
            <person name="Birkelbach J."/>
            <person name="Nuebel U."/>
            <person name="Pietschmann T."/>
            <person name="Bach T."/>
            <person name="Mueller R."/>
        </authorList>
    </citation>
    <scope>NUCLEOTIDE SEQUENCE [LARGE SCALE GENOMIC DNA]</scope>
    <source>
        <strain evidence="3 4">MSr11954</strain>
    </source>
</reference>
<evidence type="ECO:0000313" key="3">
    <source>
        <dbReference type="EMBL" id="WXB12583.1"/>
    </source>
</evidence>
<name>A0ABZ2LRT5_9BACT</name>
<keyword evidence="4" id="KW-1185">Reference proteome</keyword>
<sequence length="161" mass="17991">MLRLRSPRYAAFFPWLPRFAGAFFFAGAFLVADFLAAGLLDADLLAAVFLAAGFFAAFFFGTFAPSRRASERPMATACFLFVTFFPDLPERKVPSFRSCMALPTLSLAAFPYFRELDFFFAAMRIPFDVPRLFDACSSREQSPDHMTAKKSRTRAGAAEKS</sequence>
<gene>
    <name evidence="3" type="ORF">LZC94_32635</name>
</gene>
<protein>
    <submittedName>
        <fullName evidence="3">Uncharacterized protein</fullName>
    </submittedName>
</protein>
<evidence type="ECO:0000313" key="4">
    <source>
        <dbReference type="Proteomes" id="UP001370348"/>
    </source>
</evidence>
<keyword evidence="2" id="KW-0472">Membrane</keyword>
<accession>A0ABZ2LRT5</accession>
<evidence type="ECO:0000256" key="1">
    <source>
        <dbReference type="SAM" id="MobiDB-lite"/>
    </source>
</evidence>